<dbReference type="EMBL" id="FZMO01000009">
    <property type="protein sequence ID" value="SNQ45651.1"/>
    <property type="molecule type" value="Genomic_DNA"/>
</dbReference>
<dbReference type="Proteomes" id="UP000234331">
    <property type="component" value="Unassembled WGS sequence"/>
</dbReference>
<feature type="region of interest" description="Disordered" evidence="3">
    <location>
        <begin position="71"/>
        <end position="119"/>
    </location>
</feature>
<evidence type="ECO:0000256" key="3">
    <source>
        <dbReference type="SAM" id="MobiDB-lite"/>
    </source>
</evidence>
<dbReference type="InterPro" id="IPR004378">
    <property type="entry name" value="F420H2_quin_Rdtase"/>
</dbReference>
<dbReference type="PANTHER" id="PTHR39428">
    <property type="entry name" value="F420H(2)-DEPENDENT QUINONE REDUCTASE RV1261C"/>
    <property type="match status" value="1"/>
</dbReference>
<comment type="similarity">
    <text evidence="1">Belongs to the F420H(2)-dependent quinone reductase family.</text>
</comment>
<evidence type="ECO:0008006" key="6">
    <source>
        <dbReference type="Google" id="ProtNLM"/>
    </source>
</evidence>
<evidence type="ECO:0000256" key="1">
    <source>
        <dbReference type="ARBA" id="ARBA00008710"/>
    </source>
</evidence>
<sequence>MIDYRNTSTTGPGRRRPVRILETMPDTQDAPRPGFDIRAVNQTVIAEYRATGGELVKTLPGSRLVLLTTTGRRTGREHTTPLGYVRDTATEDSASAGGNADGGGESDPGGNDGDSNGGGRIVVFASNMAAPRDPDWYRNLAANPKVVVELGTERHEAEALTATGTERERLYQALVAAMPGIQGHQEQVDREIPVVVLSLLR</sequence>
<dbReference type="Gene3D" id="2.30.110.10">
    <property type="entry name" value="Electron Transport, Fmn-binding Protein, Chain A"/>
    <property type="match status" value="1"/>
</dbReference>
<name>A0A2I2KJ12_9ACTN</name>
<accession>A0A2I2KJ12</accession>
<gene>
    <name evidence="4" type="ORF">FRACA_1060011</name>
</gene>
<evidence type="ECO:0000313" key="5">
    <source>
        <dbReference type="Proteomes" id="UP000234331"/>
    </source>
</evidence>
<reference evidence="4 5" key="1">
    <citation type="submission" date="2017-06" db="EMBL/GenBank/DDBJ databases">
        <authorList>
            <person name="Kim H.J."/>
            <person name="Triplett B.A."/>
        </authorList>
    </citation>
    <scope>NUCLEOTIDE SEQUENCE [LARGE SCALE GENOMIC DNA]</scope>
    <source>
        <strain evidence="4">FRACA_ARgP5</strain>
    </source>
</reference>
<evidence type="ECO:0000256" key="2">
    <source>
        <dbReference type="ARBA" id="ARBA00049106"/>
    </source>
</evidence>
<dbReference type="Pfam" id="PF04075">
    <property type="entry name" value="F420H2_quin_red"/>
    <property type="match status" value="2"/>
</dbReference>
<keyword evidence="5" id="KW-1185">Reference proteome</keyword>
<dbReference type="GO" id="GO:0070967">
    <property type="term" value="F:coenzyme F420 binding"/>
    <property type="evidence" value="ECO:0007669"/>
    <property type="project" value="TreeGrafter"/>
</dbReference>
<organism evidence="4 5">
    <name type="scientific">Frankia canadensis</name>
    <dbReference type="NCBI Taxonomy" id="1836972"/>
    <lineage>
        <taxon>Bacteria</taxon>
        <taxon>Bacillati</taxon>
        <taxon>Actinomycetota</taxon>
        <taxon>Actinomycetes</taxon>
        <taxon>Frankiales</taxon>
        <taxon>Frankiaceae</taxon>
        <taxon>Frankia</taxon>
    </lineage>
</organism>
<dbReference type="InterPro" id="IPR012349">
    <property type="entry name" value="Split_barrel_FMN-bd"/>
</dbReference>
<protein>
    <recommendedName>
        <fullName evidence="6">Deazaflavin-dependent oxidoreductase, nitroreductase family</fullName>
    </recommendedName>
</protein>
<dbReference type="AlphaFoldDB" id="A0A2I2KJ12"/>
<evidence type="ECO:0000313" key="4">
    <source>
        <dbReference type="EMBL" id="SNQ45651.1"/>
    </source>
</evidence>
<dbReference type="PANTHER" id="PTHR39428:SF3">
    <property type="entry name" value="DEAZAFLAVIN-DEPENDENT NITROREDUCTASE"/>
    <property type="match status" value="1"/>
</dbReference>
<feature type="compositionally biased region" description="Gly residues" evidence="3">
    <location>
        <begin position="99"/>
        <end position="119"/>
    </location>
</feature>
<dbReference type="GO" id="GO:0005886">
    <property type="term" value="C:plasma membrane"/>
    <property type="evidence" value="ECO:0007669"/>
    <property type="project" value="TreeGrafter"/>
</dbReference>
<dbReference type="GO" id="GO:0016491">
    <property type="term" value="F:oxidoreductase activity"/>
    <property type="evidence" value="ECO:0007669"/>
    <property type="project" value="InterPro"/>
</dbReference>
<comment type="catalytic activity">
    <reaction evidence="2">
        <text>oxidized coenzyme F420-(gamma-L-Glu)(n) + a quinol + H(+) = reduced coenzyme F420-(gamma-L-Glu)(n) + a quinone</text>
        <dbReference type="Rhea" id="RHEA:39663"/>
        <dbReference type="Rhea" id="RHEA-COMP:12939"/>
        <dbReference type="Rhea" id="RHEA-COMP:14378"/>
        <dbReference type="ChEBI" id="CHEBI:15378"/>
        <dbReference type="ChEBI" id="CHEBI:24646"/>
        <dbReference type="ChEBI" id="CHEBI:132124"/>
        <dbReference type="ChEBI" id="CHEBI:133980"/>
        <dbReference type="ChEBI" id="CHEBI:139511"/>
    </reaction>
</comment>
<dbReference type="NCBIfam" id="TIGR00026">
    <property type="entry name" value="hi_GC_TIGR00026"/>
    <property type="match status" value="1"/>
</dbReference>
<proteinExistence type="inferred from homology"/>